<evidence type="ECO:0000313" key="2">
    <source>
        <dbReference type="Proteomes" id="UP000001625"/>
    </source>
</evidence>
<dbReference type="EMBL" id="CP001965">
    <property type="protein sequence ID" value="ADE13033.1"/>
    <property type="molecule type" value="Genomic_DNA"/>
</dbReference>
<protein>
    <submittedName>
        <fullName evidence="1">Uncharacterized protein</fullName>
    </submittedName>
</protein>
<proteinExistence type="predicted"/>
<dbReference type="STRING" id="580332.Slit_2808"/>
<dbReference type="OrthoDB" id="8905216at2"/>
<dbReference type="HOGENOM" id="CLU_2496196_0_0_4"/>
<dbReference type="AlphaFoldDB" id="D5CPN8"/>
<organism evidence="1 2">
    <name type="scientific">Sideroxydans lithotrophicus (strain ES-1)</name>
    <dbReference type="NCBI Taxonomy" id="580332"/>
    <lineage>
        <taxon>Bacteria</taxon>
        <taxon>Pseudomonadati</taxon>
        <taxon>Pseudomonadota</taxon>
        <taxon>Betaproteobacteria</taxon>
        <taxon>Nitrosomonadales</taxon>
        <taxon>Gallionellaceae</taxon>
        <taxon>Sideroxydans</taxon>
    </lineage>
</organism>
<evidence type="ECO:0000313" key="1">
    <source>
        <dbReference type="EMBL" id="ADE13033.1"/>
    </source>
</evidence>
<sequence>MINRNVVLQTLKCSPSQYPQTLDERFPHVLEKVVKLWNSPDAESYFADLLQPNGRGGGRFDRDGFPDKAWEEILQLQILYGRQRPH</sequence>
<name>D5CPN8_SIDLE</name>
<dbReference type="RefSeq" id="WP_013030929.1">
    <property type="nucleotide sequence ID" value="NC_013959.1"/>
</dbReference>
<dbReference type="Proteomes" id="UP000001625">
    <property type="component" value="Chromosome"/>
</dbReference>
<dbReference type="KEGG" id="slt:Slit_2808"/>
<gene>
    <name evidence="1" type="ordered locus">Slit_2808</name>
</gene>
<reference evidence="1 2" key="1">
    <citation type="submission" date="2010-03" db="EMBL/GenBank/DDBJ databases">
        <title>Complete sequence of Sideroxydans lithotrophicus ES-1.</title>
        <authorList>
            <consortium name="US DOE Joint Genome Institute"/>
            <person name="Lucas S."/>
            <person name="Copeland A."/>
            <person name="Lapidus A."/>
            <person name="Cheng J.-F."/>
            <person name="Bruce D."/>
            <person name="Goodwin L."/>
            <person name="Pitluck S."/>
            <person name="Munk A.C."/>
            <person name="Detter J.C."/>
            <person name="Han C."/>
            <person name="Tapia R."/>
            <person name="Larimer F."/>
            <person name="Land M."/>
            <person name="Hauser L."/>
            <person name="Kyrpides N."/>
            <person name="Ivanova N."/>
            <person name="Emerson D."/>
            <person name="Woyke T."/>
        </authorList>
    </citation>
    <scope>NUCLEOTIDE SEQUENCE [LARGE SCALE GENOMIC DNA]</scope>
    <source>
        <strain evidence="1 2">ES-1</strain>
    </source>
</reference>
<accession>D5CPN8</accession>
<keyword evidence="2" id="KW-1185">Reference proteome</keyword>